<dbReference type="GO" id="GO:0042802">
    <property type="term" value="F:identical protein binding"/>
    <property type="evidence" value="ECO:0007669"/>
    <property type="project" value="TreeGrafter"/>
</dbReference>
<proteinExistence type="inferred from homology"/>
<reference evidence="6" key="1">
    <citation type="journal article" date="2021" name="Nat. Commun.">
        <title>Genetic determinants of endophytism in the Arabidopsis root mycobiome.</title>
        <authorList>
            <person name="Mesny F."/>
            <person name="Miyauchi S."/>
            <person name="Thiergart T."/>
            <person name="Pickel B."/>
            <person name="Atanasova L."/>
            <person name="Karlsson M."/>
            <person name="Huettel B."/>
            <person name="Barry K.W."/>
            <person name="Haridas S."/>
            <person name="Chen C."/>
            <person name="Bauer D."/>
            <person name="Andreopoulos W."/>
            <person name="Pangilinan J."/>
            <person name="LaButti K."/>
            <person name="Riley R."/>
            <person name="Lipzen A."/>
            <person name="Clum A."/>
            <person name="Drula E."/>
            <person name="Henrissat B."/>
            <person name="Kohler A."/>
            <person name="Grigoriev I.V."/>
            <person name="Martin F.M."/>
            <person name="Hacquard S."/>
        </authorList>
    </citation>
    <scope>NUCLEOTIDE SEQUENCE</scope>
    <source>
        <strain evidence="6">FSSC 5 MPI-SDFR-AT-0091</strain>
    </source>
</reference>
<dbReference type="EC" id="2.6.1.13" evidence="5"/>
<evidence type="ECO:0000256" key="2">
    <source>
        <dbReference type="ARBA" id="ARBA00008954"/>
    </source>
</evidence>
<name>A0A9P9H9Z3_FUSSL</name>
<dbReference type="InterPro" id="IPR050103">
    <property type="entry name" value="Class-III_PLP-dep_AT"/>
</dbReference>
<dbReference type="EMBL" id="JAGTJS010000011">
    <property type="protein sequence ID" value="KAH7252892.1"/>
    <property type="molecule type" value="Genomic_DNA"/>
</dbReference>
<dbReference type="InterPro" id="IPR015421">
    <property type="entry name" value="PyrdxlP-dep_Trfase_major"/>
</dbReference>
<dbReference type="PANTHER" id="PTHR11986:SF18">
    <property type="entry name" value="ORNITHINE AMINOTRANSFERASE, MITOCHONDRIAL"/>
    <property type="match status" value="1"/>
</dbReference>
<dbReference type="InterPro" id="IPR005814">
    <property type="entry name" value="Aminotrans_3"/>
</dbReference>
<comment type="similarity">
    <text evidence="2 4">Belongs to the class-III pyridoxal-phosphate-dependent aminotransferase family.</text>
</comment>
<dbReference type="GO" id="GO:0030170">
    <property type="term" value="F:pyridoxal phosphate binding"/>
    <property type="evidence" value="ECO:0007669"/>
    <property type="project" value="InterPro"/>
</dbReference>
<organism evidence="6 7">
    <name type="scientific">Fusarium solani</name>
    <name type="common">Filamentous fungus</name>
    <dbReference type="NCBI Taxonomy" id="169388"/>
    <lineage>
        <taxon>Eukaryota</taxon>
        <taxon>Fungi</taxon>
        <taxon>Dikarya</taxon>
        <taxon>Ascomycota</taxon>
        <taxon>Pezizomycotina</taxon>
        <taxon>Sordariomycetes</taxon>
        <taxon>Hypocreomycetidae</taxon>
        <taxon>Hypocreales</taxon>
        <taxon>Nectriaceae</taxon>
        <taxon>Fusarium</taxon>
        <taxon>Fusarium solani species complex</taxon>
    </lineage>
</organism>
<dbReference type="GO" id="GO:0004587">
    <property type="term" value="F:ornithine aminotransferase activity"/>
    <property type="evidence" value="ECO:0007669"/>
    <property type="project" value="UniProtKB-EC"/>
</dbReference>
<dbReference type="Pfam" id="PF00202">
    <property type="entry name" value="Aminotran_3"/>
    <property type="match status" value="1"/>
</dbReference>
<evidence type="ECO:0000256" key="3">
    <source>
        <dbReference type="ARBA" id="ARBA00022898"/>
    </source>
</evidence>
<dbReference type="InterPro" id="IPR015424">
    <property type="entry name" value="PyrdxlP-dep_Trfase"/>
</dbReference>
<dbReference type="GO" id="GO:0019544">
    <property type="term" value="P:L-arginine catabolic process to L-glutamate"/>
    <property type="evidence" value="ECO:0007669"/>
    <property type="project" value="TreeGrafter"/>
</dbReference>
<keyword evidence="5 6" id="KW-0032">Aminotransferase</keyword>
<dbReference type="InterPro" id="IPR015422">
    <property type="entry name" value="PyrdxlP-dep_Trfase_small"/>
</dbReference>
<dbReference type="PANTHER" id="PTHR11986">
    <property type="entry name" value="AMINOTRANSFERASE CLASS III"/>
    <property type="match status" value="1"/>
</dbReference>
<gene>
    <name evidence="6" type="ORF">B0J15DRAFT_466740</name>
</gene>
<comment type="pathway">
    <text evidence="5">Amino-acid biosynthesis; L-proline biosynthesis; L-glutamate 5-semialdehyde from L-ornithine: step 1/1.</text>
</comment>
<evidence type="ECO:0000256" key="4">
    <source>
        <dbReference type="RuleBase" id="RU003560"/>
    </source>
</evidence>
<dbReference type="GO" id="GO:0005737">
    <property type="term" value="C:cytoplasm"/>
    <property type="evidence" value="ECO:0007669"/>
    <property type="project" value="TreeGrafter"/>
</dbReference>
<keyword evidence="3 4" id="KW-0663">Pyridoxal phosphate</keyword>
<sequence length="451" mass="50334">MPSRENMASKRTLKVTDTGRELFHMTQQYSVGGINSLPLYFESGKGSYLTDSEGNQLIDFICGFSASNLGQCHPRIVEAQVKSAQQITLANIAGMSASWPHLAKRLCEKFGYDKVTAMTSGAEAADTACKLARGWGISTKKIKPADVLVLGTSDNYHGTTSGVWPLMEREAGWELYGTFSSNLTNVNPLTGKVLRYLHAEDYAEVFEKLHERIAGVIMEPLHGTSRSMQDEIDFCIKVRQLCKKYNILYIADEVRMGSCKTGKTLCSDWLGPENKPDLIIMGKSISSGAYPTSFVLGYDEVMTNFKPYHSLSTFAMSSMACAVVNASLDVWEQLKLDQRAQEIHDKWVKETSTWRFPYLNYASAFGADMNLFFDEAYAQRDEKITPRRFTLLCATKGLLVYPAPGGRVRMGVSLTISDANLYKGFKIVREALEELPLYGEIELDQQWDGGF</sequence>
<protein>
    <recommendedName>
        <fullName evidence="5">Ornithine aminotransferase</fullName>
        <ecNumber evidence="5">2.6.1.13</ecNumber>
    </recommendedName>
</protein>
<evidence type="ECO:0000256" key="1">
    <source>
        <dbReference type="ARBA" id="ARBA00001933"/>
    </source>
</evidence>
<dbReference type="GO" id="GO:0010121">
    <property type="term" value="P:L-arginine catabolic process to proline via ornithine"/>
    <property type="evidence" value="ECO:0007669"/>
    <property type="project" value="TreeGrafter"/>
</dbReference>
<dbReference type="AlphaFoldDB" id="A0A9P9H9Z3"/>
<evidence type="ECO:0000313" key="7">
    <source>
        <dbReference type="Proteomes" id="UP000736672"/>
    </source>
</evidence>
<keyword evidence="5" id="KW-0808">Transferase</keyword>
<dbReference type="Gene3D" id="3.40.640.10">
    <property type="entry name" value="Type I PLP-dependent aspartate aminotransferase-like (Major domain)"/>
    <property type="match status" value="1"/>
</dbReference>
<evidence type="ECO:0000313" key="6">
    <source>
        <dbReference type="EMBL" id="KAH7252892.1"/>
    </source>
</evidence>
<keyword evidence="7" id="KW-1185">Reference proteome</keyword>
<dbReference type="Proteomes" id="UP000736672">
    <property type="component" value="Unassembled WGS sequence"/>
</dbReference>
<dbReference type="SUPFAM" id="SSF53383">
    <property type="entry name" value="PLP-dependent transferases"/>
    <property type="match status" value="1"/>
</dbReference>
<comment type="cofactor">
    <cofactor evidence="1 5">
        <name>pyridoxal 5'-phosphate</name>
        <dbReference type="ChEBI" id="CHEBI:597326"/>
    </cofactor>
</comment>
<comment type="caution">
    <text evidence="6">The sequence shown here is derived from an EMBL/GenBank/DDBJ whole genome shotgun (WGS) entry which is preliminary data.</text>
</comment>
<accession>A0A9P9H9Z3</accession>
<dbReference type="Gene3D" id="3.90.1150.10">
    <property type="entry name" value="Aspartate Aminotransferase, domain 1"/>
    <property type="match status" value="1"/>
</dbReference>
<evidence type="ECO:0000256" key="5">
    <source>
        <dbReference type="RuleBase" id="RU365036"/>
    </source>
</evidence>
<comment type="catalytic activity">
    <reaction evidence="5">
        <text>a 2-oxocarboxylate + L-ornithine = L-glutamate 5-semialdehyde + an L-alpha-amino acid</text>
        <dbReference type="Rhea" id="RHEA:13877"/>
        <dbReference type="ChEBI" id="CHEBI:35179"/>
        <dbReference type="ChEBI" id="CHEBI:46911"/>
        <dbReference type="ChEBI" id="CHEBI:58066"/>
        <dbReference type="ChEBI" id="CHEBI:59869"/>
        <dbReference type="EC" id="2.6.1.13"/>
    </reaction>
</comment>
<dbReference type="OrthoDB" id="10261433at2759"/>